<name>A0A239ECQ0_9PSED</name>
<dbReference type="Proteomes" id="UP000198407">
    <property type="component" value="Unassembled WGS sequence"/>
</dbReference>
<protein>
    <submittedName>
        <fullName evidence="1">Uncharacterized protein</fullName>
    </submittedName>
</protein>
<keyword evidence="2" id="KW-1185">Reference proteome</keyword>
<reference evidence="2" key="1">
    <citation type="submission" date="2017-06" db="EMBL/GenBank/DDBJ databases">
        <authorList>
            <person name="Varghese N."/>
            <person name="Submissions S."/>
        </authorList>
    </citation>
    <scope>NUCLEOTIDE SEQUENCE [LARGE SCALE GENOMIC DNA]</scope>
    <source>
        <strain evidence="2">DSM 22348</strain>
    </source>
</reference>
<dbReference type="EMBL" id="FZOL01000007">
    <property type="protein sequence ID" value="SNS41793.1"/>
    <property type="molecule type" value="Genomic_DNA"/>
</dbReference>
<organism evidence="1 2">
    <name type="scientific">Pseudomonas japonica</name>
    <dbReference type="NCBI Taxonomy" id="256466"/>
    <lineage>
        <taxon>Bacteria</taxon>
        <taxon>Pseudomonadati</taxon>
        <taxon>Pseudomonadota</taxon>
        <taxon>Gammaproteobacteria</taxon>
        <taxon>Pseudomonadales</taxon>
        <taxon>Pseudomonadaceae</taxon>
        <taxon>Pseudomonas</taxon>
    </lineage>
</organism>
<dbReference type="AlphaFoldDB" id="A0A239ECQ0"/>
<accession>A0A239ECQ0</accession>
<gene>
    <name evidence="1" type="ORF">SAMN05444352_107189</name>
</gene>
<sequence length="39" mass="4204">MTDLYDAARAGAALASVTVARAIRPSNACKLKQWKEAVR</sequence>
<proteinExistence type="predicted"/>
<evidence type="ECO:0000313" key="2">
    <source>
        <dbReference type="Proteomes" id="UP000198407"/>
    </source>
</evidence>
<evidence type="ECO:0000313" key="1">
    <source>
        <dbReference type="EMBL" id="SNS41793.1"/>
    </source>
</evidence>